<dbReference type="PANTHER" id="PTHR46376">
    <property type="entry name" value="LEUCINE-ZIPPER-LIKE TRANSCRIPTIONAL REGULATOR 1"/>
    <property type="match status" value="1"/>
</dbReference>
<sequence>MDSLLAAGPALAEVDDGRNDCSVSPLRRWREVELNSPVKPGERSGASSVIYQDALYVFGGYGGSGRLDDIYRFDFPSRCWTRLEVQGTVPAGRENNGAVVHSNKMYLFGGYSGFTWLNDFHSFNFDTSTWQAVPWGRCETCAPPNHGSALLQRGTKAYMSTDRAKAKPAGLERSLFILPADADPTLLPAIIPAAVKSAGEPAILVMQEVEDAVEADFVTQYRPETTYLWGSASAGSLAGLLGQEVALTASSTCAASAVLAQHFWHESSEIVVAKCDALGTVRDDYAAALMAAPLAAKHGVPLILVDDQATLKSVIDALKVQELFYVGAAAWDNSFVPQTDLRDGVEVYTTLGKPEYLAIANPSDLQAPIFKGLSAMAPMIASLRGGAVLPVTGGDVSADAIKQQLKAHIAHGMPKYVALVGGPHAVPPHCEIGNFFGEEKCRDAPYADLDEDIFLDVALGRIVARNLASASLLVSRIGNYDYVRDAASEGRFGMGGNLKSSADSIRPALTNVGFSVDMVDEHELAQLQKLQVSAFIHVDHAGAGGMGHSFKYNTKVLLSPSVVSSGGCSTAGFDKLSDPMDSVVLTLLHYGAVAFLGGPRNAITASGLVHAAFWNEIALGKSIGEAFVAGWNNVALNHIDQATDAAQKTAEYVMMNIALMGDPAFKLFIPSAPQQRPAEVVQMSNGRLKVTGPQQWTKFKADQSLSDEWNWQGDLYYYGAPGATPQKMWHGSKLHDVEFPYLYARFTTTADVVGFKASEVPLPLGWTGPDRGRGYPGSAGTSLHEDRHADGSKTLMWRVRLLDYDCETGEVTGQLADQTYEMILGGSAKPTPHDLCQKGCVEAGYCCGRDSGCGRPSCGQGCEIALYSNTLYSCINECKAKTGCFTWSLAFGQTNMCTVCTASGGGSCSESCEPEGGCEYACRSMNLPAPPTTTLSTTLAPVDICKAQCSQDGYCCGRDSGCDRPSCQLGCEIASQSTGGSCSENCENAGGCQHACSVMFAGSGHKGSVPSTRFGYVSAVNGDFMYVFGGYDGSAWLNDMFDFDFERGAWYSTQVQGFIPSGRSCPSWATHNGSVYLFGGYDGVHRMNDFHQFRMGSRTWSSVRSAGQVPSPRYFHASVVYGNSLFLFGGYSGQERLNDLYEFRFDCHTWFVLSTEDPPSGRSSLVAEVFNNSLYVFGGYNGSIVLNDFYEFRFEPVSVPPSNLVDDLRKLINNPAFADVTFLVENQSVYATRAHLAARSEHFRALFYGGMRESSDAGQIVLQDVAHPVFLLLLEYIYTDQVGDISSDLAVHLLIAAERFLLDRLKALGKGVTTVHSEYCALHLTLLSLLGSSCRLVFKSNDKSLPMEKASEPGFWRLETEGGAGEAYSFVAEWVQEFRHCGRFSAFGAPQPEAEEVGLQPKDLPCVESTDPEADAAASSVGAGSEAAMAKAEDTEQEEASTQEKSDSERMGLSEFLLEAIDNLAVAVTDGCGVRLSLLVAPRVVIAGAQVVAVDGSWGPLSLRKVKADADEVEGEALPSKWIGDAVDCSTDGGAEFTLRVHRRDWRADPNAHYLEQEEGLGWAGYFDGLPPDEVAAPLGPNVWSRRSAKSLPSTVSFQRCADRELVLYELHLGSFTSSGTLKEAAAKLTHVRDLGCTAISLMPVQQDARRMVTGEADRWGYDVISFAAVDTCYGTLEELAQFVRVAHMLGLAVIVDFVFNHMMWGAPFLYGPQLFLEEETVWGPRPDFSKAQVKRFILAAAELLLLSIGADGLRIDSTKSIRKLPAGGPDTHGCELLAELAALCRQHGKLAIAEDLEDGDGLLQWGGLGLHLQWDMALFCWIYDALVHPLDEFRGIHKVVQGLVGLAPGRSHALRGRVACESHDTAACDRYGRVPAAVHHGKPFMVEAEGEGGDAFQQAGAALPYPDEEEVTENPFAARRAALGLVLVMTAPGIPMLLQGQEVCECRPFKWPQGPALDWSRVQDATGNAATWLQLCRDLTALRTGKSSTHVTELGPAPPLQGDGVHVFHEHGGVLAYLRWSEAEDSRDRRHVRARLALVVVNWRNTVRESYQLGVPPSKSWRLALSVPELEGAQSEVEVNSHTPTHSFPCSVSITLQAYTVILLQES</sequence>
<dbReference type="Gene3D" id="3.40.50.10390">
    <property type="entry name" value="Gingipain r, domain 1"/>
    <property type="match status" value="1"/>
</dbReference>
<keyword evidence="3" id="KW-0677">Repeat</keyword>
<dbReference type="InterPro" id="IPR015915">
    <property type="entry name" value="Kelch-typ_b-propeller"/>
</dbReference>
<dbReference type="Gene3D" id="3.30.710.10">
    <property type="entry name" value="Potassium Channel Kv1.1, Chain A"/>
    <property type="match status" value="1"/>
</dbReference>
<evidence type="ECO:0000313" key="7">
    <source>
        <dbReference type="Proteomes" id="UP001178507"/>
    </source>
</evidence>
<feature type="region of interest" description="Disordered" evidence="4">
    <location>
        <begin position="1403"/>
        <end position="1449"/>
    </location>
</feature>
<dbReference type="EMBL" id="CAUJNA010003308">
    <property type="protein sequence ID" value="CAJ1398720.1"/>
    <property type="molecule type" value="Genomic_DNA"/>
</dbReference>
<dbReference type="Gene3D" id="2.120.10.80">
    <property type="entry name" value="Kelch-type beta propeller"/>
    <property type="match status" value="2"/>
</dbReference>
<dbReference type="GO" id="GO:0008234">
    <property type="term" value="F:cysteine-type peptidase activity"/>
    <property type="evidence" value="ECO:0007669"/>
    <property type="project" value="InterPro"/>
</dbReference>
<name>A0AA36N4S0_9DINO</name>
<dbReference type="Pfam" id="PF24681">
    <property type="entry name" value="Kelch_KLHDC2_KLHL20_DRC7"/>
    <property type="match status" value="2"/>
</dbReference>
<reference evidence="6" key="1">
    <citation type="submission" date="2023-08" db="EMBL/GenBank/DDBJ databases">
        <authorList>
            <person name="Chen Y."/>
            <person name="Shah S."/>
            <person name="Dougan E. K."/>
            <person name="Thang M."/>
            <person name="Chan C."/>
        </authorList>
    </citation>
    <scope>NUCLEOTIDE SEQUENCE</scope>
</reference>
<dbReference type="GO" id="GO:0043169">
    <property type="term" value="F:cation binding"/>
    <property type="evidence" value="ECO:0007669"/>
    <property type="project" value="InterPro"/>
</dbReference>
<accession>A0AA36N4S0</accession>
<dbReference type="InterPro" id="IPR000210">
    <property type="entry name" value="BTB/POZ_dom"/>
</dbReference>
<dbReference type="InterPro" id="IPR006048">
    <property type="entry name" value="A-amylase/branching_C"/>
</dbReference>
<dbReference type="SMART" id="SM00612">
    <property type="entry name" value="Kelch"/>
    <property type="match status" value="5"/>
</dbReference>
<dbReference type="InterPro" id="IPR001769">
    <property type="entry name" value="Gingipain"/>
</dbReference>
<dbReference type="Gene3D" id="3.40.50.1460">
    <property type="match status" value="1"/>
</dbReference>
<dbReference type="SUPFAM" id="SSF52129">
    <property type="entry name" value="Caspase-like"/>
    <property type="match status" value="1"/>
</dbReference>
<dbReference type="GO" id="GO:0006508">
    <property type="term" value="P:proteolysis"/>
    <property type="evidence" value="ECO:0007669"/>
    <property type="project" value="InterPro"/>
</dbReference>
<dbReference type="InterPro" id="IPR029031">
    <property type="entry name" value="Gingipain_N_sf"/>
</dbReference>
<dbReference type="Pfam" id="PF00651">
    <property type="entry name" value="BTB"/>
    <property type="match status" value="1"/>
</dbReference>
<dbReference type="Gene3D" id="3.20.20.80">
    <property type="entry name" value="Glycosidases"/>
    <property type="match status" value="1"/>
</dbReference>
<evidence type="ECO:0000256" key="3">
    <source>
        <dbReference type="ARBA" id="ARBA00022737"/>
    </source>
</evidence>
<dbReference type="PANTHER" id="PTHR46376:SF1">
    <property type="entry name" value="LEUCINE-ZIPPER-LIKE TRANSCRIPTIONAL REGULATOR 1"/>
    <property type="match status" value="1"/>
</dbReference>
<evidence type="ECO:0000259" key="5">
    <source>
        <dbReference type="PROSITE" id="PS50097"/>
    </source>
</evidence>
<proteinExistence type="predicted"/>
<keyword evidence="2" id="KW-0732">Signal</keyword>
<dbReference type="GO" id="GO:0005794">
    <property type="term" value="C:Golgi apparatus"/>
    <property type="evidence" value="ECO:0007669"/>
    <property type="project" value="TreeGrafter"/>
</dbReference>
<dbReference type="InterPro" id="IPR006047">
    <property type="entry name" value="GH13_cat_dom"/>
</dbReference>
<dbReference type="Pfam" id="PF01364">
    <property type="entry name" value="Peptidase_C25"/>
    <property type="match status" value="2"/>
</dbReference>
<dbReference type="SUPFAM" id="SSF117281">
    <property type="entry name" value="Kelch motif"/>
    <property type="match status" value="2"/>
</dbReference>
<keyword evidence="1" id="KW-0880">Kelch repeat</keyword>
<dbReference type="Pfam" id="PF02806">
    <property type="entry name" value="Alpha-amylase_C"/>
    <property type="match status" value="1"/>
</dbReference>
<organism evidence="6 7">
    <name type="scientific">Effrenium voratum</name>
    <dbReference type="NCBI Taxonomy" id="2562239"/>
    <lineage>
        <taxon>Eukaryota</taxon>
        <taxon>Sar</taxon>
        <taxon>Alveolata</taxon>
        <taxon>Dinophyceae</taxon>
        <taxon>Suessiales</taxon>
        <taxon>Symbiodiniaceae</taxon>
        <taxon>Effrenium</taxon>
    </lineage>
</organism>
<evidence type="ECO:0000256" key="4">
    <source>
        <dbReference type="SAM" id="MobiDB-lite"/>
    </source>
</evidence>
<dbReference type="SMART" id="SM00642">
    <property type="entry name" value="Aamy"/>
    <property type="match status" value="1"/>
</dbReference>
<dbReference type="SMART" id="SM00225">
    <property type="entry name" value="BTB"/>
    <property type="match status" value="1"/>
</dbReference>
<dbReference type="Proteomes" id="UP001178507">
    <property type="component" value="Unassembled WGS sequence"/>
</dbReference>
<dbReference type="SUPFAM" id="SSF54695">
    <property type="entry name" value="POZ domain"/>
    <property type="match status" value="1"/>
</dbReference>
<dbReference type="InterPro" id="IPR011333">
    <property type="entry name" value="SKP1/BTB/POZ_sf"/>
</dbReference>
<dbReference type="InterPro" id="IPR017853">
    <property type="entry name" value="GH"/>
</dbReference>
<dbReference type="InterPro" id="IPR006652">
    <property type="entry name" value="Kelch_1"/>
</dbReference>
<dbReference type="Pfam" id="PF00128">
    <property type="entry name" value="Alpha-amylase"/>
    <property type="match status" value="1"/>
</dbReference>
<evidence type="ECO:0000313" key="6">
    <source>
        <dbReference type="EMBL" id="CAJ1398720.1"/>
    </source>
</evidence>
<evidence type="ECO:0000256" key="2">
    <source>
        <dbReference type="ARBA" id="ARBA00022729"/>
    </source>
</evidence>
<dbReference type="InterPro" id="IPR029030">
    <property type="entry name" value="Caspase-like_dom_sf"/>
</dbReference>
<feature type="domain" description="BTB" evidence="5">
    <location>
        <begin position="1218"/>
        <end position="1282"/>
    </location>
</feature>
<dbReference type="GO" id="GO:0005975">
    <property type="term" value="P:carbohydrate metabolic process"/>
    <property type="evidence" value="ECO:0007669"/>
    <property type="project" value="InterPro"/>
</dbReference>
<dbReference type="SUPFAM" id="SSF51445">
    <property type="entry name" value="(Trans)glycosidases"/>
    <property type="match status" value="1"/>
</dbReference>
<protein>
    <recommendedName>
        <fullName evidence="5">BTB domain-containing protein</fullName>
    </recommendedName>
</protein>
<evidence type="ECO:0000256" key="1">
    <source>
        <dbReference type="ARBA" id="ARBA00022441"/>
    </source>
</evidence>
<keyword evidence="7" id="KW-1185">Reference proteome</keyword>
<dbReference type="Gene3D" id="2.60.40.1180">
    <property type="entry name" value="Golgi alpha-mannosidase II"/>
    <property type="match status" value="1"/>
</dbReference>
<dbReference type="InterPro" id="IPR013780">
    <property type="entry name" value="Glyco_hydro_b"/>
</dbReference>
<dbReference type="InterPro" id="IPR051568">
    <property type="entry name" value="LZTR1/Attractin"/>
</dbReference>
<feature type="compositionally biased region" description="Low complexity" evidence="4">
    <location>
        <begin position="1415"/>
        <end position="1430"/>
    </location>
</feature>
<dbReference type="PROSITE" id="PS50097">
    <property type="entry name" value="BTB"/>
    <property type="match status" value="1"/>
</dbReference>
<comment type="caution">
    <text evidence="6">The sequence shown here is derived from an EMBL/GenBank/DDBJ whole genome shotgun (WGS) entry which is preliminary data.</text>
</comment>
<gene>
    <name evidence="6" type="ORF">EVOR1521_LOCUS22434</name>
</gene>